<evidence type="ECO:0000313" key="4">
    <source>
        <dbReference type="EMBL" id="KAK5626539.1"/>
    </source>
</evidence>
<comment type="caution">
    <text evidence="4">The sequence shown here is derived from an EMBL/GenBank/DDBJ whole genome shotgun (WGS) entry which is preliminary data.</text>
</comment>
<keyword evidence="5" id="KW-1185">Reference proteome</keyword>
<keyword evidence="1" id="KW-0596">Phosphopantetheine</keyword>
<evidence type="ECO:0000256" key="2">
    <source>
        <dbReference type="ARBA" id="ARBA00022553"/>
    </source>
</evidence>
<name>A0AAN7USI3_9PEZI</name>
<keyword evidence="2" id="KW-0597">Phosphoprotein</keyword>
<dbReference type="PROSITE" id="PS00455">
    <property type="entry name" value="AMP_BINDING"/>
    <property type="match status" value="1"/>
</dbReference>
<dbReference type="Proteomes" id="UP001305414">
    <property type="component" value="Unassembled WGS sequence"/>
</dbReference>
<dbReference type="EMBL" id="JAWHQM010000003">
    <property type="protein sequence ID" value="KAK5626539.1"/>
    <property type="molecule type" value="Genomic_DNA"/>
</dbReference>
<evidence type="ECO:0000313" key="5">
    <source>
        <dbReference type="Proteomes" id="UP001305414"/>
    </source>
</evidence>
<dbReference type="GO" id="GO:0031177">
    <property type="term" value="F:phosphopantetheine binding"/>
    <property type="evidence" value="ECO:0007669"/>
    <property type="project" value="TreeGrafter"/>
</dbReference>
<proteinExistence type="predicted"/>
<dbReference type="PANTHER" id="PTHR45527">
    <property type="entry name" value="NONRIBOSOMAL PEPTIDE SYNTHETASE"/>
    <property type="match status" value="1"/>
</dbReference>
<dbReference type="InterPro" id="IPR020845">
    <property type="entry name" value="AMP-binding_CS"/>
</dbReference>
<reference evidence="4 5" key="1">
    <citation type="submission" date="2023-10" db="EMBL/GenBank/DDBJ databases">
        <title>Draft genome sequence of Xylaria bambusicola isolate GMP-LS, the root and basal stem rot pathogen of sugarcane in Indonesia.</title>
        <authorList>
            <person name="Selvaraj P."/>
            <person name="Muralishankar V."/>
            <person name="Muruganantham S."/>
            <person name="Sp S."/>
            <person name="Haryani S."/>
            <person name="Lau K.J.X."/>
            <person name="Naqvi N.I."/>
        </authorList>
    </citation>
    <scope>NUCLEOTIDE SEQUENCE [LARGE SCALE GENOMIC DNA]</scope>
    <source>
        <strain evidence="4">GMP-LS</strain>
    </source>
</reference>
<gene>
    <name evidence="4" type="ORF">RRF57_002254</name>
</gene>
<organism evidence="4 5">
    <name type="scientific">Xylaria bambusicola</name>
    <dbReference type="NCBI Taxonomy" id="326684"/>
    <lineage>
        <taxon>Eukaryota</taxon>
        <taxon>Fungi</taxon>
        <taxon>Dikarya</taxon>
        <taxon>Ascomycota</taxon>
        <taxon>Pezizomycotina</taxon>
        <taxon>Sordariomycetes</taxon>
        <taxon>Xylariomycetidae</taxon>
        <taxon>Xylariales</taxon>
        <taxon>Xylariaceae</taxon>
        <taxon>Xylaria</taxon>
    </lineage>
</organism>
<feature type="domain" description="AMP-dependent synthetase/ligase" evidence="3">
    <location>
        <begin position="18"/>
        <end position="180"/>
    </location>
</feature>
<dbReference type="SUPFAM" id="SSF56801">
    <property type="entry name" value="Acetyl-CoA synthetase-like"/>
    <property type="match status" value="1"/>
</dbReference>
<dbReference type="GO" id="GO:0043041">
    <property type="term" value="P:amino acid activation for nonribosomal peptide biosynthetic process"/>
    <property type="evidence" value="ECO:0007669"/>
    <property type="project" value="TreeGrafter"/>
</dbReference>
<dbReference type="InterPro" id="IPR000873">
    <property type="entry name" value="AMP-dep_synth/lig_dom"/>
</dbReference>
<evidence type="ECO:0000256" key="1">
    <source>
        <dbReference type="ARBA" id="ARBA00022450"/>
    </source>
</evidence>
<dbReference type="GO" id="GO:0044550">
    <property type="term" value="P:secondary metabolite biosynthetic process"/>
    <property type="evidence" value="ECO:0007669"/>
    <property type="project" value="TreeGrafter"/>
</dbReference>
<protein>
    <recommendedName>
        <fullName evidence="3">AMP-dependent synthetase/ligase domain-containing protein</fullName>
    </recommendedName>
</protein>
<dbReference type="AlphaFoldDB" id="A0AAN7USI3"/>
<dbReference type="GO" id="GO:0005737">
    <property type="term" value="C:cytoplasm"/>
    <property type="evidence" value="ECO:0007669"/>
    <property type="project" value="TreeGrafter"/>
</dbReference>
<accession>A0AAN7USI3</accession>
<dbReference type="Pfam" id="PF00501">
    <property type="entry name" value="AMP-binding"/>
    <property type="match status" value="1"/>
</dbReference>
<evidence type="ECO:0000259" key="3">
    <source>
        <dbReference type="Pfam" id="PF00501"/>
    </source>
</evidence>
<dbReference type="InterPro" id="IPR042099">
    <property type="entry name" value="ANL_N_sf"/>
</dbReference>
<dbReference type="Gene3D" id="3.40.50.12780">
    <property type="entry name" value="N-terminal domain of ligase-like"/>
    <property type="match status" value="1"/>
</dbReference>
<dbReference type="PANTHER" id="PTHR45527:SF1">
    <property type="entry name" value="FATTY ACID SYNTHASE"/>
    <property type="match status" value="1"/>
</dbReference>
<sequence length="189" mass="20560">MAQYLDDMKSERLLHELFESQVLSSPDRDAIQTYTLGSKQAVTYQELNSKANKIARLIQATKSPHLNTIAICMDKGPTLIAVILAVLKLGCAWSPVDPRAPAKRKSTILRELGNCHLLVSPDHAAAFQQCPPGTSIFVWDDSSSKTVSVQSNDNIQGVNCSAESPCHILWTSGTTGVPKGQFQFPTSCC</sequence>